<reference evidence="2" key="1">
    <citation type="submission" date="2022-10" db="EMBL/GenBank/DDBJ databases">
        <title>Culturing micro-colonial fungi from biological soil crusts in the Mojave desert and describing Neophaeococcomyces mojavensis, and introducing the new genera and species Taxawa tesnikishii.</title>
        <authorList>
            <person name="Kurbessoian T."/>
            <person name="Stajich J.E."/>
        </authorList>
    </citation>
    <scope>NUCLEOTIDE SEQUENCE</scope>
    <source>
        <strain evidence="2">TK_1</strain>
    </source>
</reference>
<protein>
    <recommendedName>
        <fullName evidence="4">DUF4045 domain-containing protein</fullName>
    </recommendedName>
</protein>
<feature type="compositionally biased region" description="Basic and acidic residues" evidence="1">
    <location>
        <begin position="162"/>
        <end position="175"/>
    </location>
</feature>
<comment type="caution">
    <text evidence="2">The sequence shown here is derived from an EMBL/GenBank/DDBJ whole genome shotgun (WGS) entry which is preliminary data.</text>
</comment>
<dbReference type="EMBL" id="JAPDRL010000003">
    <property type="protein sequence ID" value="KAJ9669243.1"/>
    <property type="molecule type" value="Genomic_DNA"/>
</dbReference>
<evidence type="ECO:0000313" key="2">
    <source>
        <dbReference type="EMBL" id="KAJ9669243.1"/>
    </source>
</evidence>
<evidence type="ECO:0000313" key="3">
    <source>
        <dbReference type="Proteomes" id="UP001172684"/>
    </source>
</evidence>
<sequence length="610" mass="64743">MAHLEHHVPQRVPKLAVRHRSPDGTAPDGASVSTASSDDTSDLAILPCPTKTTDEQSSRPSTAQTMKSDVRSSNSNRISASSSHSSGSQAKEHKKKGSSMLGFLSLKEPSANALEQFAELQRKQAAERGVATSAGTLPGISSRKLPPTVPKVNTKWDGLPESAKRKEAAKDKRVSASDSIKSGSTAAWSGPFLGHVRSAVYSSHSSGSSNSSNSPASSIEFPSLMNRTASIAASSSSTSSERRGISKPLDPPLVKKEDTTAKYKPLLKTPSQSSLPEISYFFPSTPTTNGDDLALATPPDISPQTPVDHSMPQLHPGKPMPVSPAESYHAPSDDAGLTKWPHSADSIVIQPPGSETTKAPEAPVTMKPKKWLRGFLAGEAQPVLLNGEAPDDDASSIASTIVQRPESSTGPPPPIPTRLRPLSPPTSPGLDTDTAPPPIPQRIRPFLGPFPKSSMTTSPLTPDSGSQPDFFRGISLDASLDSSNDSRPSSAANHSRPSSAGTIMAPTENAEARPSTDTRSMYRPRDSIDMRSLASSVAPSVLSARWFQSPKERLGLGGRIKKPESLPWEEQHSHALALDALAPGQPTVWPSGEDKKKRKGLSMFRSREIV</sequence>
<feature type="compositionally biased region" description="Polar residues" evidence="1">
    <location>
        <begin position="58"/>
        <end position="67"/>
    </location>
</feature>
<organism evidence="2 3">
    <name type="scientific">Coniosporium apollinis</name>
    <dbReference type="NCBI Taxonomy" id="61459"/>
    <lineage>
        <taxon>Eukaryota</taxon>
        <taxon>Fungi</taxon>
        <taxon>Dikarya</taxon>
        <taxon>Ascomycota</taxon>
        <taxon>Pezizomycotina</taxon>
        <taxon>Dothideomycetes</taxon>
        <taxon>Dothideomycetes incertae sedis</taxon>
        <taxon>Coniosporium</taxon>
    </lineage>
</organism>
<feature type="compositionally biased region" description="Low complexity" evidence="1">
    <location>
        <begin position="72"/>
        <end position="88"/>
    </location>
</feature>
<proteinExistence type="predicted"/>
<feature type="compositionally biased region" description="Polar residues" evidence="1">
    <location>
        <begin position="453"/>
        <end position="467"/>
    </location>
</feature>
<feature type="region of interest" description="Disordered" evidence="1">
    <location>
        <begin position="1"/>
        <end position="103"/>
    </location>
</feature>
<name>A0ABQ9P574_9PEZI</name>
<feature type="region of interest" description="Disordered" evidence="1">
    <location>
        <begin position="121"/>
        <end position="340"/>
    </location>
</feature>
<accession>A0ABQ9P574</accession>
<feature type="compositionally biased region" description="Low complexity" evidence="1">
    <location>
        <begin position="475"/>
        <end position="493"/>
    </location>
</feature>
<feature type="region of interest" description="Disordered" evidence="1">
    <location>
        <begin position="583"/>
        <end position="610"/>
    </location>
</feature>
<feature type="compositionally biased region" description="Polar residues" evidence="1">
    <location>
        <begin position="269"/>
        <end position="290"/>
    </location>
</feature>
<feature type="compositionally biased region" description="Polar residues" evidence="1">
    <location>
        <begin position="176"/>
        <end position="187"/>
    </location>
</feature>
<feature type="compositionally biased region" description="Pro residues" evidence="1">
    <location>
        <begin position="410"/>
        <end position="427"/>
    </location>
</feature>
<keyword evidence="3" id="KW-1185">Reference proteome</keyword>
<feature type="region of interest" description="Disordered" evidence="1">
    <location>
        <begin position="345"/>
        <end position="364"/>
    </location>
</feature>
<evidence type="ECO:0008006" key="4">
    <source>
        <dbReference type="Google" id="ProtNLM"/>
    </source>
</evidence>
<feature type="compositionally biased region" description="Low complexity" evidence="1">
    <location>
        <begin position="28"/>
        <end position="38"/>
    </location>
</feature>
<feature type="compositionally biased region" description="Low complexity" evidence="1">
    <location>
        <begin position="198"/>
        <end position="239"/>
    </location>
</feature>
<dbReference type="Proteomes" id="UP001172684">
    <property type="component" value="Unassembled WGS sequence"/>
</dbReference>
<gene>
    <name evidence="2" type="ORF">H2201_000595</name>
</gene>
<evidence type="ECO:0000256" key="1">
    <source>
        <dbReference type="SAM" id="MobiDB-lite"/>
    </source>
</evidence>
<feature type="region of interest" description="Disordered" evidence="1">
    <location>
        <begin position="383"/>
        <end position="524"/>
    </location>
</feature>